<dbReference type="InterPro" id="IPR006680">
    <property type="entry name" value="Amidohydro-rel"/>
</dbReference>
<protein>
    <submittedName>
        <fullName evidence="3">Amidohydrolase family protein</fullName>
    </submittedName>
</protein>
<dbReference type="InterPro" id="IPR051781">
    <property type="entry name" value="Metallo-dep_Hydrolase"/>
</dbReference>
<organism evidence="3 4">
    <name type="scientific">Flavobacterium sandaracinum</name>
    <dbReference type="NCBI Taxonomy" id="2541733"/>
    <lineage>
        <taxon>Bacteria</taxon>
        <taxon>Pseudomonadati</taxon>
        <taxon>Bacteroidota</taxon>
        <taxon>Flavobacteriia</taxon>
        <taxon>Flavobacteriales</taxon>
        <taxon>Flavobacteriaceae</taxon>
        <taxon>Flavobacterium</taxon>
    </lineage>
</organism>
<dbReference type="AlphaFoldDB" id="A0A4R5D0I0"/>
<name>A0A4R5D0I0_9FLAO</name>
<dbReference type="SUPFAM" id="SSF51556">
    <property type="entry name" value="Metallo-dependent hydrolases"/>
    <property type="match status" value="1"/>
</dbReference>
<comment type="caution">
    <text evidence="3">The sequence shown here is derived from an EMBL/GenBank/DDBJ whole genome shotgun (WGS) entry which is preliminary data.</text>
</comment>
<dbReference type="CDD" id="cd01299">
    <property type="entry name" value="Met_dep_hydrolase_A"/>
    <property type="match status" value="1"/>
</dbReference>
<evidence type="ECO:0000313" key="4">
    <source>
        <dbReference type="Proteomes" id="UP000294644"/>
    </source>
</evidence>
<dbReference type="InterPro" id="IPR057744">
    <property type="entry name" value="OTAase-like"/>
</dbReference>
<evidence type="ECO:0000313" key="3">
    <source>
        <dbReference type="EMBL" id="TDE03693.1"/>
    </source>
</evidence>
<dbReference type="EMBL" id="SMFN01000011">
    <property type="protein sequence ID" value="TDE03693.1"/>
    <property type="molecule type" value="Genomic_DNA"/>
</dbReference>
<dbReference type="PANTHER" id="PTHR43135:SF3">
    <property type="entry name" value="ALPHA-D-RIBOSE 1-METHYLPHOSPHONATE 5-TRIPHOSPHATE DIPHOSPHATASE"/>
    <property type="match status" value="1"/>
</dbReference>
<dbReference type="InterPro" id="IPR011059">
    <property type="entry name" value="Metal-dep_hydrolase_composite"/>
</dbReference>
<gene>
    <name evidence="3" type="ORF">E0F91_10580</name>
</gene>
<keyword evidence="3" id="KW-0378">Hydrolase</keyword>
<reference evidence="3 4" key="1">
    <citation type="submission" date="2019-03" db="EMBL/GenBank/DDBJ databases">
        <title>Flavobacterium LB-D12 sp. nov., isolated from arctic soil.</title>
        <authorList>
            <person name="Chaudhary D.K."/>
        </authorList>
    </citation>
    <scope>NUCLEOTIDE SEQUENCE [LARGE SCALE GENOMIC DNA]</scope>
    <source>
        <strain evidence="3 4">LB-D12</strain>
    </source>
</reference>
<dbReference type="RefSeq" id="WP_132066512.1">
    <property type="nucleotide sequence ID" value="NZ_SMFN01000011.1"/>
</dbReference>
<dbReference type="GO" id="GO:0016810">
    <property type="term" value="F:hydrolase activity, acting on carbon-nitrogen (but not peptide) bonds"/>
    <property type="evidence" value="ECO:0007669"/>
    <property type="project" value="InterPro"/>
</dbReference>
<feature type="domain" description="Amidohydrolase-related" evidence="2">
    <location>
        <begin position="75"/>
        <end position="424"/>
    </location>
</feature>
<evidence type="ECO:0000256" key="1">
    <source>
        <dbReference type="SAM" id="MobiDB-lite"/>
    </source>
</evidence>
<dbReference type="InterPro" id="IPR032466">
    <property type="entry name" value="Metal_Hydrolase"/>
</dbReference>
<dbReference type="SUPFAM" id="SSF51338">
    <property type="entry name" value="Composite domain of metallo-dependent hydrolases"/>
    <property type="match status" value="1"/>
</dbReference>
<dbReference type="Gene3D" id="3.20.20.140">
    <property type="entry name" value="Metal-dependent hydrolases"/>
    <property type="match status" value="1"/>
</dbReference>
<accession>A0A4R5D0I0</accession>
<dbReference type="OrthoDB" id="9797498at2"/>
<dbReference type="Gene3D" id="2.30.40.10">
    <property type="entry name" value="Urease, subunit C, domain 1"/>
    <property type="match status" value="1"/>
</dbReference>
<proteinExistence type="predicted"/>
<dbReference type="Pfam" id="PF01979">
    <property type="entry name" value="Amidohydro_1"/>
    <property type="match status" value="1"/>
</dbReference>
<sequence>MKTKFVLTAVTLFISTVIFAQDYYLHCGKILNTQSGKELSNQTIVVSKNKIVRIQEGFVLKTNSEDIEVDLKNKYVLPGLIDLHVHIEGEHDTRSYMSKYLDNEADIAFQAVRCAEITLLAGFTTVRDLGGTGVNISIRNAINKGIVKGPRIFTAGKSIATTGGHADPTNGSNRKLVGDPGPHEGVINSPEEAVKAVRERYKEGADVIKITATGGVLSVAKSGKNPQFSLDEIKAITTTAKDYNMLTAAHAHGDEGMQRAILGGIKTIEHGTFMSEETMELMKKYDAYLVPTLTAGKEVEKNAEINGFYPEIVVPKAREVGPQIKATFAKAYKKGVKIAFGTDAGVFAHGTNAKEFGYMVDAGMPALAAIQSATTTNAMLLGIGNEVGQIKENFLADIIAVDENPLTTIKTLEKIVFVMKDGKIYKN</sequence>
<evidence type="ECO:0000259" key="2">
    <source>
        <dbReference type="Pfam" id="PF01979"/>
    </source>
</evidence>
<keyword evidence="4" id="KW-1185">Reference proteome</keyword>
<feature type="region of interest" description="Disordered" evidence="1">
    <location>
        <begin position="161"/>
        <end position="187"/>
    </location>
</feature>
<dbReference type="PANTHER" id="PTHR43135">
    <property type="entry name" value="ALPHA-D-RIBOSE 1-METHYLPHOSPHONATE 5-TRIPHOSPHATE DIPHOSPHATASE"/>
    <property type="match status" value="1"/>
</dbReference>
<dbReference type="Proteomes" id="UP000294644">
    <property type="component" value="Unassembled WGS sequence"/>
</dbReference>